<dbReference type="InterPro" id="IPR003439">
    <property type="entry name" value="ABC_transporter-like_ATP-bd"/>
</dbReference>
<dbReference type="PATRIC" id="fig|1609559.3.peg.1557"/>
<dbReference type="GO" id="GO:0016887">
    <property type="term" value="F:ATP hydrolysis activity"/>
    <property type="evidence" value="ECO:0007669"/>
    <property type="project" value="InterPro"/>
</dbReference>
<dbReference type="PROSITE" id="PS50893">
    <property type="entry name" value="ABC_TRANSPORTER_2"/>
    <property type="match status" value="1"/>
</dbReference>
<dbReference type="SUPFAM" id="SSF52540">
    <property type="entry name" value="P-loop containing nucleoside triphosphate hydrolases"/>
    <property type="match status" value="1"/>
</dbReference>
<dbReference type="PROSITE" id="PS00211">
    <property type="entry name" value="ABC_TRANSPORTER_1"/>
    <property type="match status" value="1"/>
</dbReference>
<evidence type="ECO:0000313" key="5">
    <source>
        <dbReference type="EMBL" id="AMM54328.1"/>
    </source>
</evidence>
<dbReference type="InterPro" id="IPR027417">
    <property type="entry name" value="P-loop_NTPase"/>
</dbReference>
<evidence type="ECO:0000313" key="6">
    <source>
        <dbReference type="Proteomes" id="UP000070587"/>
    </source>
</evidence>
<reference evidence="5 6" key="2">
    <citation type="journal article" date="2016" name="Int. J. Syst. Evol. Microbiol.">
        <title>Pyrococcus kukulkanii sp. nov., a hyperthermophilic, piezophilic archaeon isolated from a deep-sea hydrothermal vent.</title>
        <authorList>
            <person name="Callac N."/>
            <person name="Oger P."/>
            <person name="Lesongeur F."/>
            <person name="Rattray J.E."/>
            <person name="Vannier P."/>
            <person name="Michoud G."/>
            <person name="Beauverger M."/>
            <person name="Gayet N."/>
            <person name="Rouxel O."/>
            <person name="Jebbar M."/>
            <person name="Godfroy A."/>
        </authorList>
    </citation>
    <scope>NUCLEOTIDE SEQUENCE [LARGE SCALE GENOMIC DNA]</scope>
    <source>
        <strain evidence="5 6">NCB100</strain>
    </source>
</reference>
<dbReference type="PANTHER" id="PTHR42734:SF21">
    <property type="entry name" value="IRON ABC TRANSPORTER, ATP-BINDING PROTEIN"/>
    <property type="match status" value="1"/>
</dbReference>
<name>A0A127BAG1_9EURY</name>
<dbReference type="RefSeq" id="WP_227805133.1">
    <property type="nucleotide sequence ID" value="NZ_CP010835.1"/>
</dbReference>
<evidence type="ECO:0000259" key="4">
    <source>
        <dbReference type="PROSITE" id="PS50893"/>
    </source>
</evidence>
<organism evidence="5 6">
    <name type="scientific">Pyrococcus kukulkanii</name>
    <dbReference type="NCBI Taxonomy" id="1609559"/>
    <lineage>
        <taxon>Archaea</taxon>
        <taxon>Methanobacteriati</taxon>
        <taxon>Methanobacteriota</taxon>
        <taxon>Thermococci</taxon>
        <taxon>Thermococcales</taxon>
        <taxon>Thermococcaceae</taxon>
        <taxon>Pyrococcus</taxon>
    </lineage>
</organism>
<keyword evidence="3" id="KW-0067">ATP-binding</keyword>
<dbReference type="FunFam" id="3.40.50.300:FF:000134">
    <property type="entry name" value="Iron-enterobactin ABC transporter ATP-binding protein"/>
    <property type="match status" value="1"/>
</dbReference>
<dbReference type="InterPro" id="IPR050153">
    <property type="entry name" value="Metal_Ion_Import_ABC"/>
</dbReference>
<sequence>MSLEVIGLSFSYDEEVLKNVSFDAYPGEITVILGPNGAGKSTLLRCIAGMLKCKGKVMFNGKPMDHEDRVKMIGYVPQEYSIRAPLTVLEIVLLGRVTQMSWKVRREDLAAAFNAMKKVGIENLAKRYIGELSGGQRQLVFIAQALAKEPRILLLDEPISNLDLKNKLKVLEMVRQITREEDIVTVLVLHELDFAIRYGDRVVVLNRGEVYCRGDPRKVITEEMILRVYGVRAKVVHGEIPHVLPLKSVDQESDERGLIIESPLRVP</sequence>
<dbReference type="SMART" id="SM00382">
    <property type="entry name" value="AAA"/>
    <property type="match status" value="1"/>
</dbReference>
<dbReference type="CDD" id="cd03214">
    <property type="entry name" value="ABC_Iron-Siderophores_B12_Hemin"/>
    <property type="match status" value="1"/>
</dbReference>
<dbReference type="EMBL" id="CP010835">
    <property type="protein sequence ID" value="AMM54328.1"/>
    <property type="molecule type" value="Genomic_DNA"/>
</dbReference>
<dbReference type="Proteomes" id="UP000070587">
    <property type="component" value="Chromosome"/>
</dbReference>
<dbReference type="GO" id="GO:0005524">
    <property type="term" value="F:ATP binding"/>
    <property type="evidence" value="ECO:0007669"/>
    <property type="project" value="UniProtKB-KW"/>
</dbReference>
<proteinExistence type="predicted"/>
<keyword evidence="1" id="KW-0813">Transport</keyword>
<gene>
    <name evidence="5" type="ORF">TQ32_07435</name>
</gene>
<dbReference type="InterPro" id="IPR017871">
    <property type="entry name" value="ABC_transporter-like_CS"/>
</dbReference>
<dbReference type="Pfam" id="PF00005">
    <property type="entry name" value="ABC_tran"/>
    <property type="match status" value="1"/>
</dbReference>
<evidence type="ECO:0000256" key="1">
    <source>
        <dbReference type="ARBA" id="ARBA00022448"/>
    </source>
</evidence>
<evidence type="ECO:0000256" key="3">
    <source>
        <dbReference type="ARBA" id="ARBA00022840"/>
    </source>
</evidence>
<dbReference type="AlphaFoldDB" id="A0A127BAG1"/>
<dbReference type="InterPro" id="IPR003593">
    <property type="entry name" value="AAA+_ATPase"/>
</dbReference>
<dbReference type="GeneID" id="28491657"/>
<dbReference type="STRING" id="1609559.TQ32_07435"/>
<reference evidence="6" key="1">
    <citation type="submission" date="2015-02" db="EMBL/GenBank/DDBJ databases">
        <title>Pyrococcus kukulkanii sp. nov., a novel hyperthermophilic archaeon isolated from a deep-sea hydrothermal vent at the Guaymas Basin.</title>
        <authorList>
            <person name="Oger P.M."/>
            <person name="Callac N."/>
            <person name="Jebbar M."/>
            <person name="Godfroy A."/>
        </authorList>
    </citation>
    <scope>NUCLEOTIDE SEQUENCE [LARGE SCALE GENOMIC DNA]</scope>
    <source>
        <strain evidence="6">NCB100</strain>
    </source>
</reference>
<dbReference type="KEGG" id="pyc:TQ32_07435"/>
<feature type="domain" description="ABC transporter" evidence="4">
    <location>
        <begin position="1"/>
        <end position="232"/>
    </location>
</feature>
<protein>
    <recommendedName>
        <fullName evidence="4">ABC transporter domain-containing protein</fullName>
    </recommendedName>
</protein>
<accession>A0A127BAG1</accession>
<dbReference type="PANTHER" id="PTHR42734">
    <property type="entry name" value="METAL TRANSPORT SYSTEM ATP-BINDING PROTEIN TM_0124-RELATED"/>
    <property type="match status" value="1"/>
</dbReference>
<evidence type="ECO:0000256" key="2">
    <source>
        <dbReference type="ARBA" id="ARBA00022741"/>
    </source>
</evidence>
<dbReference type="Gene3D" id="3.40.50.300">
    <property type="entry name" value="P-loop containing nucleotide triphosphate hydrolases"/>
    <property type="match status" value="1"/>
</dbReference>
<keyword evidence="2" id="KW-0547">Nucleotide-binding</keyword>